<accession>A0A8E0QU89</accession>
<evidence type="ECO:0000256" key="1">
    <source>
        <dbReference type="SAM" id="MobiDB-lite"/>
    </source>
</evidence>
<reference evidence="3" key="1">
    <citation type="journal article" date="2015" name="Genome Announc.">
        <title>Draft Genome Sequence of the Pathogenic Filamentous Fungus Aspergillus udagawae Strain IFM 46973T.</title>
        <authorList>
            <person name="Kusuya Y."/>
            <person name="Takahashi-Nakaguchi A."/>
            <person name="Takahashi H."/>
            <person name="Yaguchi T."/>
        </authorList>
    </citation>
    <scope>NUCLEOTIDE SEQUENCE</scope>
    <source>
        <strain evidence="3">IFM 46973</strain>
    </source>
</reference>
<evidence type="ECO:0000313" key="5">
    <source>
        <dbReference type="Proteomes" id="UP000465266"/>
    </source>
</evidence>
<feature type="compositionally biased region" description="Basic residues" evidence="1">
    <location>
        <begin position="332"/>
        <end position="345"/>
    </location>
</feature>
<gene>
    <name evidence="3" type="ORF">Aud_007010</name>
    <name evidence="2" type="ORF">IFM53868_02310</name>
</gene>
<dbReference type="AlphaFoldDB" id="A0A8E0QU89"/>
<reference evidence="3" key="3">
    <citation type="submission" date="2021-01" db="EMBL/GenBank/DDBJ databases">
        <title>Pan-genome distribution and transcriptional activeness of fungal secondary metabolism genes in Aspergillus section Fumigati.</title>
        <authorList>
            <person name="Takahashi H."/>
            <person name="Umemura M."/>
            <person name="Ninomiya A."/>
            <person name="Kusuya Y."/>
            <person name="Urayama S."/>
            <person name="Shimizu M."/>
            <person name="Watanabe A."/>
            <person name="Kamei K."/>
            <person name="Yaguchi T."/>
            <person name="Hagiwara D."/>
        </authorList>
    </citation>
    <scope>NUCLEOTIDE SEQUENCE</scope>
    <source>
        <strain evidence="3">IFM 46973</strain>
    </source>
</reference>
<protein>
    <submittedName>
        <fullName evidence="3">Uncharacterized protein</fullName>
    </submittedName>
</protein>
<dbReference type="SUPFAM" id="SSF57903">
    <property type="entry name" value="FYVE/PHD zinc finger"/>
    <property type="match status" value="1"/>
</dbReference>
<dbReference type="Proteomes" id="UP000465266">
    <property type="component" value="Unassembled WGS sequence"/>
</dbReference>
<sequence length="441" mass="49602">MVVFVDYDRDVYVRTHEGTYQGYFQPDKPALSKLKAIGSDPPTLPDNDHSADSMHDHKKIDGSHEILNRNGFSAALSCYPIVKEIARQVDLNTLYALSQTCRQFHVNLAPYRHQLVKQTLRCENEYVETLSDLLDGRAAIPDSVRSVLRLVSQGTLTSGRLVRGKVGRCARDMVAECRRCSRIVCRNCTIKTPTRNILKDRVRRLCTTCRTAPLAAHLTRSPSTTTTSETQVPPDLSSFTASAFIHSPCSCEDMVWLCYPCGKTLRSSDTTYRRVWTWRTRYSTYLGGLGTGIGEGCQGVKCGREEDCLAAQEIELEVECEADESSPLGSPHNHHQGNARGHGHLSSHDELFRGQSLERSNSRDEEKPGYFRQEIIGIGGRVKQKAKKRITVGACVVEYEDERDTGQYLTREEQGLNRSWCGWCYRVIPSKDDLAYLLSIL</sequence>
<name>A0A8E0QU89_9EURO</name>
<dbReference type="InterPro" id="IPR011011">
    <property type="entry name" value="Znf_FYVE_PHD"/>
</dbReference>
<dbReference type="RefSeq" id="XP_043147841.1">
    <property type="nucleotide sequence ID" value="XM_043291906.1"/>
</dbReference>
<organism evidence="3 4">
    <name type="scientific">Aspergillus udagawae</name>
    <dbReference type="NCBI Taxonomy" id="91492"/>
    <lineage>
        <taxon>Eukaryota</taxon>
        <taxon>Fungi</taxon>
        <taxon>Dikarya</taxon>
        <taxon>Ascomycota</taxon>
        <taxon>Pezizomycotina</taxon>
        <taxon>Eurotiomycetes</taxon>
        <taxon>Eurotiomycetidae</taxon>
        <taxon>Eurotiales</taxon>
        <taxon>Aspergillaceae</taxon>
        <taxon>Aspergillus</taxon>
        <taxon>Aspergillus subgen. Fumigati</taxon>
    </lineage>
</organism>
<dbReference type="GeneID" id="66994487"/>
<dbReference type="EMBL" id="BBXM02000005">
    <property type="protein sequence ID" value="GIC90575.1"/>
    <property type="molecule type" value="Genomic_DNA"/>
</dbReference>
<comment type="caution">
    <text evidence="3">The sequence shown here is derived from an EMBL/GenBank/DDBJ whole genome shotgun (WGS) entry which is preliminary data.</text>
</comment>
<dbReference type="OrthoDB" id="5288318at2759"/>
<keyword evidence="5" id="KW-1185">Reference proteome</keyword>
<feature type="region of interest" description="Disordered" evidence="1">
    <location>
        <begin position="321"/>
        <end position="347"/>
    </location>
</feature>
<reference evidence="2 5" key="2">
    <citation type="submission" date="2020-01" db="EMBL/GenBank/DDBJ databases">
        <title>Draft genome sequence of Aspergillus udagawae IFM 53868.</title>
        <authorList>
            <person name="Takahashi H."/>
            <person name="Yaguchi T."/>
        </authorList>
    </citation>
    <scope>NUCLEOTIDE SEQUENCE [LARGE SCALE GENOMIC DNA]</scope>
    <source>
        <strain evidence="2 5">IFM 53868</strain>
    </source>
</reference>
<feature type="compositionally biased region" description="Basic and acidic residues" evidence="1">
    <location>
        <begin position="46"/>
        <end position="57"/>
    </location>
</feature>
<dbReference type="Proteomes" id="UP000036893">
    <property type="component" value="Unassembled WGS sequence"/>
</dbReference>
<proteinExistence type="predicted"/>
<evidence type="ECO:0000313" key="3">
    <source>
        <dbReference type="EMBL" id="GIC90575.1"/>
    </source>
</evidence>
<feature type="region of interest" description="Disordered" evidence="1">
    <location>
        <begin position="37"/>
        <end position="57"/>
    </location>
</feature>
<evidence type="ECO:0000313" key="2">
    <source>
        <dbReference type="EMBL" id="GFF78306.1"/>
    </source>
</evidence>
<dbReference type="EMBL" id="BLKG01000015">
    <property type="protein sequence ID" value="GFF78306.1"/>
    <property type="molecule type" value="Genomic_DNA"/>
</dbReference>
<evidence type="ECO:0000313" key="4">
    <source>
        <dbReference type="Proteomes" id="UP000036893"/>
    </source>
</evidence>